<dbReference type="AlphaFoldDB" id="A0A1V2LN73"/>
<evidence type="ECO:0000313" key="2">
    <source>
        <dbReference type="EMBL" id="ONH73937.1"/>
    </source>
</evidence>
<reference evidence="3" key="1">
    <citation type="journal article" date="2017" name="Genome Announc.">
        <title>Genome sequences of Cyberlindnera fabianii 65, Pichia kudriavzevii 129, and Saccharomyces cerevisiae 131 isolated from fermented masau fruits in Zimbabwe.</title>
        <authorList>
            <person name="van Rijswijck I.M.H."/>
            <person name="Derks M.F.L."/>
            <person name="Abee T."/>
            <person name="de Ridder D."/>
            <person name="Smid E.J."/>
        </authorList>
    </citation>
    <scope>NUCLEOTIDE SEQUENCE [LARGE SCALE GENOMIC DNA]</scope>
    <source>
        <strain evidence="3">129</strain>
    </source>
</reference>
<evidence type="ECO:0000256" key="1">
    <source>
        <dbReference type="SAM" id="MobiDB-lite"/>
    </source>
</evidence>
<comment type="caution">
    <text evidence="2">The sequence shown here is derived from an EMBL/GenBank/DDBJ whole genome shotgun (WGS) entry which is preliminary data.</text>
</comment>
<feature type="region of interest" description="Disordered" evidence="1">
    <location>
        <begin position="1"/>
        <end position="68"/>
    </location>
</feature>
<name>A0A1V2LN73_PICKU</name>
<dbReference type="VEuPathDB" id="FungiDB:C5L36_0C05460"/>
<feature type="compositionally biased region" description="Polar residues" evidence="1">
    <location>
        <begin position="1"/>
        <end position="13"/>
    </location>
</feature>
<evidence type="ECO:0000313" key="3">
    <source>
        <dbReference type="Proteomes" id="UP000189274"/>
    </source>
</evidence>
<gene>
    <name evidence="2" type="ORF">BOH78_2780</name>
</gene>
<dbReference type="EMBL" id="MQVM01000012">
    <property type="protein sequence ID" value="ONH73937.1"/>
    <property type="molecule type" value="Genomic_DNA"/>
</dbReference>
<protein>
    <submittedName>
        <fullName evidence="2">Uncharacterized protein</fullName>
    </submittedName>
</protein>
<proteinExistence type="predicted"/>
<feature type="compositionally biased region" description="Polar residues" evidence="1">
    <location>
        <begin position="38"/>
        <end position="49"/>
    </location>
</feature>
<dbReference type="Proteomes" id="UP000189274">
    <property type="component" value="Unassembled WGS sequence"/>
</dbReference>
<organism evidence="2 3">
    <name type="scientific">Pichia kudriavzevii</name>
    <name type="common">Yeast</name>
    <name type="synonym">Issatchenkia orientalis</name>
    <dbReference type="NCBI Taxonomy" id="4909"/>
    <lineage>
        <taxon>Eukaryota</taxon>
        <taxon>Fungi</taxon>
        <taxon>Dikarya</taxon>
        <taxon>Ascomycota</taxon>
        <taxon>Saccharomycotina</taxon>
        <taxon>Pichiomycetes</taxon>
        <taxon>Pichiales</taxon>
        <taxon>Pichiaceae</taxon>
        <taxon>Pichia</taxon>
    </lineage>
</organism>
<sequence>MSSNQESNQSYDINQLKIPKVRHQTSNVAQATPRMLRNASNSANISDEYNINPDYQIPQRTPSKRLPSEWMPTKATILLYEEEQHNKLRQLLVE</sequence>
<accession>A0A1V2LN73</accession>